<evidence type="ECO:0000313" key="2">
    <source>
        <dbReference type="Proteomes" id="UP000182635"/>
    </source>
</evidence>
<sequence length="52" mass="5953">MSASLELTAKLTGLDYSGKIVTYGVSYTLRNDDEKRQELIQKVADMQKDYQH</sequence>
<name>A0A1I2RK82_9LACO</name>
<dbReference type="OrthoDB" id="9798454at2"/>
<accession>A0A1I2RK82</accession>
<evidence type="ECO:0000313" key="1">
    <source>
        <dbReference type="EMBL" id="SFG38241.1"/>
    </source>
</evidence>
<organism evidence="1 2">
    <name type="scientific">Ligilactobacillus ruminis DSM 20403 = NBRC 102161</name>
    <dbReference type="NCBI Taxonomy" id="1423798"/>
    <lineage>
        <taxon>Bacteria</taxon>
        <taxon>Bacillati</taxon>
        <taxon>Bacillota</taxon>
        <taxon>Bacilli</taxon>
        <taxon>Lactobacillales</taxon>
        <taxon>Lactobacillaceae</taxon>
        <taxon>Ligilactobacillus</taxon>
    </lineage>
</organism>
<dbReference type="AlphaFoldDB" id="A0A1I2RK82"/>
<reference evidence="2" key="1">
    <citation type="submission" date="2016-10" db="EMBL/GenBank/DDBJ databases">
        <authorList>
            <person name="Varghese N."/>
            <person name="Submissions S."/>
        </authorList>
    </citation>
    <scope>NUCLEOTIDE SEQUENCE [LARGE SCALE GENOMIC DNA]</scope>
    <source>
        <strain evidence="2">DSM 20403</strain>
    </source>
</reference>
<gene>
    <name evidence="1" type="ORF">SAMN02910432_01140</name>
</gene>
<dbReference type="RefSeq" id="WP_155400499.1">
    <property type="nucleotide sequence ID" value="NZ_AYYL01000017.1"/>
</dbReference>
<protein>
    <submittedName>
        <fullName evidence="1">Uncharacterized protein</fullName>
    </submittedName>
</protein>
<dbReference type="Proteomes" id="UP000182635">
    <property type="component" value="Unassembled WGS sequence"/>
</dbReference>
<proteinExistence type="predicted"/>
<dbReference type="EMBL" id="FOPI01000016">
    <property type="protein sequence ID" value="SFG38241.1"/>
    <property type="molecule type" value="Genomic_DNA"/>
</dbReference>